<evidence type="ECO:0000259" key="12">
    <source>
        <dbReference type="PROSITE" id="PS50146"/>
    </source>
</evidence>
<dbReference type="PANTHER" id="PTHR12358:SF106">
    <property type="entry name" value="LIPID KINASE YEGS"/>
    <property type="match status" value="1"/>
</dbReference>
<evidence type="ECO:0000256" key="1">
    <source>
        <dbReference type="ARBA" id="ARBA00001946"/>
    </source>
</evidence>
<evidence type="ECO:0000313" key="13">
    <source>
        <dbReference type="EMBL" id="MBC2607745.1"/>
    </source>
</evidence>
<evidence type="ECO:0000256" key="10">
    <source>
        <dbReference type="ARBA" id="ARBA00023209"/>
    </source>
</evidence>
<keyword evidence="11" id="KW-1208">Phospholipid metabolism</keyword>
<keyword evidence="5" id="KW-0547">Nucleotide-binding</keyword>
<dbReference type="Pfam" id="PF00781">
    <property type="entry name" value="DAGK_cat"/>
    <property type="match status" value="1"/>
</dbReference>
<evidence type="ECO:0000256" key="11">
    <source>
        <dbReference type="ARBA" id="ARBA00023264"/>
    </source>
</evidence>
<evidence type="ECO:0000256" key="7">
    <source>
        <dbReference type="ARBA" id="ARBA00022840"/>
    </source>
</evidence>
<name>A0A7X1E9D7_9BACT</name>
<dbReference type="EMBL" id="JACHVC010000013">
    <property type="protein sequence ID" value="MBC2607745.1"/>
    <property type="molecule type" value="Genomic_DNA"/>
</dbReference>
<dbReference type="Proteomes" id="UP000526501">
    <property type="component" value="Unassembled WGS sequence"/>
</dbReference>
<dbReference type="AlphaFoldDB" id="A0A7X1E9D7"/>
<dbReference type="InterPro" id="IPR017438">
    <property type="entry name" value="ATP-NAD_kinase_N"/>
</dbReference>
<keyword evidence="6 13" id="KW-0418">Kinase</keyword>
<evidence type="ECO:0000256" key="8">
    <source>
        <dbReference type="ARBA" id="ARBA00022842"/>
    </source>
</evidence>
<reference evidence="13 14" key="1">
    <citation type="submission" date="2020-07" db="EMBL/GenBank/DDBJ databases">
        <authorList>
            <person name="Feng X."/>
        </authorList>
    </citation>
    <scope>NUCLEOTIDE SEQUENCE [LARGE SCALE GENOMIC DNA]</scope>
    <source>
        <strain evidence="13 14">JCM23202</strain>
    </source>
</reference>
<dbReference type="InterPro" id="IPR016064">
    <property type="entry name" value="NAD/diacylglycerol_kinase_sf"/>
</dbReference>
<gene>
    <name evidence="13" type="ORF">H5P27_16955</name>
</gene>
<dbReference type="GO" id="GO:0005886">
    <property type="term" value="C:plasma membrane"/>
    <property type="evidence" value="ECO:0007669"/>
    <property type="project" value="TreeGrafter"/>
</dbReference>
<dbReference type="SMART" id="SM00046">
    <property type="entry name" value="DAGKc"/>
    <property type="match status" value="1"/>
</dbReference>
<comment type="cofactor">
    <cofactor evidence="1">
        <name>Mg(2+)</name>
        <dbReference type="ChEBI" id="CHEBI:18420"/>
    </cofactor>
</comment>
<keyword evidence="3" id="KW-0808">Transferase</keyword>
<keyword evidence="9" id="KW-0443">Lipid metabolism</keyword>
<dbReference type="InterPro" id="IPR005218">
    <property type="entry name" value="Diacylglycerol/lipid_kinase"/>
</dbReference>
<proteinExistence type="predicted"/>
<keyword evidence="4" id="KW-0479">Metal-binding</keyword>
<dbReference type="RefSeq" id="WP_185661612.1">
    <property type="nucleotide sequence ID" value="NZ_CAWPOO010000013.1"/>
</dbReference>
<keyword evidence="8" id="KW-0460">Magnesium</keyword>
<evidence type="ECO:0000256" key="6">
    <source>
        <dbReference type="ARBA" id="ARBA00022777"/>
    </source>
</evidence>
<organism evidence="13 14">
    <name type="scientific">Pelagicoccus albus</name>
    <dbReference type="NCBI Taxonomy" id="415222"/>
    <lineage>
        <taxon>Bacteria</taxon>
        <taxon>Pseudomonadati</taxon>
        <taxon>Verrucomicrobiota</taxon>
        <taxon>Opitutia</taxon>
        <taxon>Puniceicoccales</taxon>
        <taxon>Pelagicoccaceae</taxon>
        <taxon>Pelagicoccus</taxon>
    </lineage>
</organism>
<dbReference type="InterPro" id="IPR050187">
    <property type="entry name" value="Lipid_Phosphate_FormReg"/>
</dbReference>
<keyword evidence="10" id="KW-0594">Phospholipid biosynthesis</keyword>
<comment type="caution">
    <text evidence="13">The sequence shown here is derived from an EMBL/GenBank/DDBJ whole genome shotgun (WGS) entry which is preliminary data.</text>
</comment>
<protein>
    <submittedName>
        <fullName evidence="13">YegS/Rv2252/BmrU family lipid kinase</fullName>
    </submittedName>
</protein>
<dbReference type="GO" id="GO:0016301">
    <property type="term" value="F:kinase activity"/>
    <property type="evidence" value="ECO:0007669"/>
    <property type="project" value="UniProtKB-KW"/>
</dbReference>
<dbReference type="SUPFAM" id="SSF111331">
    <property type="entry name" value="NAD kinase/diacylglycerol kinase-like"/>
    <property type="match status" value="1"/>
</dbReference>
<keyword evidence="14" id="KW-1185">Reference proteome</keyword>
<dbReference type="InterPro" id="IPR045540">
    <property type="entry name" value="YegS/DAGK_C"/>
</dbReference>
<accession>A0A7X1E9D7</accession>
<dbReference type="GO" id="GO:0046872">
    <property type="term" value="F:metal ion binding"/>
    <property type="evidence" value="ECO:0007669"/>
    <property type="project" value="UniProtKB-KW"/>
</dbReference>
<dbReference type="NCBIfam" id="TIGR00147">
    <property type="entry name" value="YegS/Rv2252/BmrU family lipid kinase"/>
    <property type="match status" value="1"/>
</dbReference>
<dbReference type="GO" id="GO:0005524">
    <property type="term" value="F:ATP binding"/>
    <property type="evidence" value="ECO:0007669"/>
    <property type="project" value="UniProtKB-KW"/>
</dbReference>
<evidence type="ECO:0000256" key="2">
    <source>
        <dbReference type="ARBA" id="ARBA00022516"/>
    </source>
</evidence>
<dbReference type="Gene3D" id="2.60.200.40">
    <property type="match status" value="1"/>
</dbReference>
<evidence type="ECO:0000256" key="5">
    <source>
        <dbReference type="ARBA" id="ARBA00022741"/>
    </source>
</evidence>
<dbReference type="PROSITE" id="PS50146">
    <property type="entry name" value="DAGK"/>
    <property type="match status" value="1"/>
</dbReference>
<dbReference type="Gene3D" id="3.40.50.10330">
    <property type="entry name" value="Probable inorganic polyphosphate/atp-NAD kinase, domain 1"/>
    <property type="match status" value="1"/>
</dbReference>
<dbReference type="GO" id="GO:0008654">
    <property type="term" value="P:phospholipid biosynthetic process"/>
    <property type="evidence" value="ECO:0007669"/>
    <property type="project" value="UniProtKB-KW"/>
</dbReference>
<evidence type="ECO:0000256" key="4">
    <source>
        <dbReference type="ARBA" id="ARBA00022723"/>
    </source>
</evidence>
<sequence length="292" mass="31443">MELAFIVNPISGKRLKGPQRVDLVRAFADSEKLDAVVWPTERPGHAPELAKQALAAGAKRIVAVGGDGTINEIGRVIVGTNCEFGLVPMGSGNGLARHIGIPLGFNKALRLAASGSAIKVDTGEADGRPFFNVMGIGFDAEVGRRFNETEGRGLLNYMKEGWKAFRGYRSLNCSIETSSGTKALNAYIVAVANSSQYGSNAFIAPDASMTDGKLNLVAISEPNFLSFFILIWRMFSKKLYYSPRVTPICSDSFTLSMKSGGFFHVDGEIFRCGEKLTVKACPKSLRIVAMAC</sequence>
<dbReference type="Pfam" id="PF19279">
    <property type="entry name" value="YegS_C"/>
    <property type="match status" value="1"/>
</dbReference>
<evidence type="ECO:0000256" key="9">
    <source>
        <dbReference type="ARBA" id="ARBA00023098"/>
    </source>
</evidence>
<keyword evidence="2" id="KW-0444">Lipid biosynthesis</keyword>
<evidence type="ECO:0000256" key="3">
    <source>
        <dbReference type="ARBA" id="ARBA00022679"/>
    </source>
</evidence>
<dbReference type="InterPro" id="IPR001206">
    <property type="entry name" value="Diacylglycerol_kinase_cat_dom"/>
</dbReference>
<dbReference type="PANTHER" id="PTHR12358">
    <property type="entry name" value="SPHINGOSINE KINASE"/>
    <property type="match status" value="1"/>
</dbReference>
<evidence type="ECO:0000313" key="14">
    <source>
        <dbReference type="Proteomes" id="UP000526501"/>
    </source>
</evidence>
<keyword evidence="7" id="KW-0067">ATP-binding</keyword>
<feature type="domain" description="DAGKc" evidence="12">
    <location>
        <begin position="1"/>
        <end position="129"/>
    </location>
</feature>